<dbReference type="CDD" id="cd05374">
    <property type="entry name" value="17beta-HSD-like_SDR_c"/>
    <property type="match status" value="1"/>
</dbReference>
<dbReference type="EMBL" id="CP028858">
    <property type="protein sequence ID" value="AWB26792.1"/>
    <property type="molecule type" value="Genomic_DNA"/>
</dbReference>
<reference evidence="5 6" key="1">
    <citation type="submission" date="2018-04" db="EMBL/GenBank/DDBJ databases">
        <title>Halococcoides cellulosivorans gen. nov., sp. nov., an extremely halophilic cellulose-utilizing haloarchaeon from hypersaline lakes.</title>
        <authorList>
            <person name="Sorokin D.Y."/>
            <person name="Toshchakov S.V."/>
            <person name="Samarov N.I."/>
            <person name="Korzhenkov A."/>
            <person name="Kublanov I.V."/>
        </authorList>
    </citation>
    <scope>NUCLEOTIDE SEQUENCE [LARGE SCALE GENOMIC DNA]</scope>
    <source>
        <strain evidence="5 6">HArcel1</strain>
    </source>
</reference>
<sequence>MATVLITGASSGIGAATARRFLAAGWDVIATARDPDDCADLAERGAQTARLDVTEPRTIERTVDDIDTLDCVVNNAGVGQFGPVEDVPADALHDQFDVNVYGPHRVARAALPALAESNGRIVTVSSIAARFGAPGMGAYCASKAAIERLSDAMRAELRPHGVEVVLIQPGPVETEFADRADASRANLERSGRYNRVYQMQDDRRSLEYDSTFGVEPDRVASAITDAATVSDPPARVRVGPLATLSRLIEWLPARWQDRAFDLAVGGLDRIPGT</sequence>
<evidence type="ECO:0000259" key="4">
    <source>
        <dbReference type="SMART" id="SM00822"/>
    </source>
</evidence>
<dbReference type="PANTHER" id="PTHR44169:SF6">
    <property type="entry name" value="NADPH-DEPENDENT 1-ACYLDIHYDROXYACETONE PHOSPHATE REDUCTASE"/>
    <property type="match status" value="1"/>
</dbReference>
<dbReference type="InterPro" id="IPR002347">
    <property type="entry name" value="SDR_fam"/>
</dbReference>
<dbReference type="GO" id="GO:0016491">
    <property type="term" value="F:oxidoreductase activity"/>
    <property type="evidence" value="ECO:0007669"/>
    <property type="project" value="UniProtKB-KW"/>
</dbReference>
<evidence type="ECO:0000313" key="5">
    <source>
        <dbReference type="EMBL" id="AWB26792.1"/>
    </source>
</evidence>
<accession>A0A2R4WZ26</accession>
<dbReference type="InterPro" id="IPR020904">
    <property type="entry name" value="Sc_DH/Rdtase_CS"/>
</dbReference>
<name>A0A2R4WZ26_9EURY</name>
<dbReference type="KEGG" id="harc:HARCEL1_03200"/>
<dbReference type="PRINTS" id="PR00080">
    <property type="entry name" value="SDRFAMILY"/>
</dbReference>
<proteinExistence type="inferred from homology"/>
<dbReference type="GeneID" id="36511481"/>
<dbReference type="InterPro" id="IPR036291">
    <property type="entry name" value="NAD(P)-bd_dom_sf"/>
</dbReference>
<feature type="domain" description="Ketoreductase" evidence="4">
    <location>
        <begin position="2"/>
        <end position="175"/>
    </location>
</feature>
<dbReference type="SMART" id="SM00822">
    <property type="entry name" value="PKS_KR"/>
    <property type="match status" value="1"/>
</dbReference>
<keyword evidence="6" id="KW-1185">Reference proteome</keyword>
<comment type="similarity">
    <text evidence="1 3">Belongs to the short-chain dehydrogenases/reductases (SDR) family.</text>
</comment>
<dbReference type="Proteomes" id="UP000244727">
    <property type="component" value="Chromosome"/>
</dbReference>
<evidence type="ECO:0000256" key="1">
    <source>
        <dbReference type="ARBA" id="ARBA00006484"/>
    </source>
</evidence>
<dbReference type="PROSITE" id="PS00061">
    <property type="entry name" value="ADH_SHORT"/>
    <property type="match status" value="1"/>
</dbReference>
<gene>
    <name evidence="5" type="ORF">HARCEL1_03200</name>
</gene>
<dbReference type="AlphaFoldDB" id="A0A2R4WZ26"/>
<dbReference type="SUPFAM" id="SSF51735">
    <property type="entry name" value="NAD(P)-binding Rossmann-fold domains"/>
    <property type="match status" value="1"/>
</dbReference>
<dbReference type="Pfam" id="PF00106">
    <property type="entry name" value="adh_short"/>
    <property type="match status" value="1"/>
</dbReference>
<evidence type="ECO:0000313" key="6">
    <source>
        <dbReference type="Proteomes" id="UP000244727"/>
    </source>
</evidence>
<protein>
    <submittedName>
        <fullName evidence="5">Oxidoreductase</fullName>
    </submittedName>
</protein>
<organism evidence="5 6">
    <name type="scientific">Halococcoides cellulosivorans</name>
    <dbReference type="NCBI Taxonomy" id="1679096"/>
    <lineage>
        <taxon>Archaea</taxon>
        <taxon>Methanobacteriati</taxon>
        <taxon>Methanobacteriota</taxon>
        <taxon>Stenosarchaea group</taxon>
        <taxon>Halobacteria</taxon>
        <taxon>Halobacteriales</taxon>
        <taxon>Haloarculaceae</taxon>
        <taxon>Halococcoides</taxon>
    </lineage>
</organism>
<dbReference type="PRINTS" id="PR00081">
    <property type="entry name" value="GDHRDH"/>
</dbReference>
<dbReference type="RefSeq" id="WP_108381161.1">
    <property type="nucleotide sequence ID" value="NZ_CP028858.1"/>
</dbReference>
<keyword evidence="2" id="KW-0560">Oxidoreductase</keyword>
<dbReference type="Gene3D" id="3.40.50.720">
    <property type="entry name" value="NAD(P)-binding Rossmann-like Domain"/>
    <property type="match status" value="1"/>
</dbReference>
<dbReference type="InterPro" id="IPR057326">
    <property type="entry name" value="KR_dom"/>
</dbReference>
<evidence type="ECO:0000256" key="3">
    <source>
        <dbReference type="RuleBase" id="RU000363"/>
    </source>
</evidence>
<dbReference type="PANTHER" id="PTHR44169">
    <property type="entry name" value="NADPH-DEPENDENT 1-ACYLDIHYDROXYACETONE PHOSPHATE REDUCTASE"/>
    <property type="match status" value="1"/>
</dbReference>
<evidence type="ECO:0000256" key="2">
    <source>
        <dbReference type="ARBA" id="ARBA00023002"/>
    </source>
</evidence>